<protein>
    <submittedName>
        <fullName evidence="1">Uncharacterized protein</fullName>
    </submittedName>
</protein>
<gene>
    <name evidence="1" type="ORF">BHM03_00012587</name>
</gene>
<reference evidence="1" key="1">
    <citation type="journal article" date="2018" name="Data Brief">
        <title>Genome sequence data from 17 accessions of Ensete ventricosum, a staple food crop for millions in Ethiopia.</title>
        <authorList>
            <person name="Yemataw Z."/>
            <person name="Muzemil S."/>
            <person name="Ambachew D."/>
            <person name="Tripathi L."/>
            <person name="Tesfaye K."/>
            <person name="Chala A."/>
            <person name="Farbos A."/>
            <person name="O'Neill P."/>
            <person name="Moore K."/>
            <person name="Grant M."/>
            <person name="Studholme D.J."/>
        </authorList>
    </citation>
    <scope>NUCLEOTIDE SEQUENCE [LARGE SCALE GENOMIC DNA]</scope>
    <source>
        <tissue evidence="1">Leaf</tissue>
    </source>
</reference>
<name>A0A444DQP0_ENSVE</name>
<evidence type="ECO:0000313" key="1">
    <source>
        <dbReference type="EMBL" id="RZR72331.1"/>
    </source>
</evidence>
<dbReference type="Proteomes" id="UP000290560">
    <property type="component" value="Unassembled WGS sequence"/>
</dbReference>
<proteinExistence type="predicted"/>
<organism evidence="1">
    <name type="scientific">Ensete ventricosum</name>
    <name type="common">Abyssinian banana</name>
    <name type="synonym">Musa ensete</name>
    <dbReference type="NCBI Taxonomy" id="4639"/>
    <lineage>
        <taxon>Eukaryota</taxon>
        <taxon>Viridiplantae</taxon>
        <taxon>Streptophyta</taxon>
        <taxon>Embryophyta</taxon>
        <taxon>Tracheophyta</taxon>
        <taxon>Spermatophyta</taxon>
        <taxon>Magnoliopsida</taxon>
        <taxon>Liliopsida</taxon>
        <taxon>Zingiberales</taxon>
        <taxon>Musaceae</taxon>
        <taxon>Ensete</taxon>
    </lineage>
</organism>
<accession>A0A444DQP0</accession>
<dbReference type="AlphaFoldDB" id="A0A444DQP0"/>
<sequence length="180" mass="19972">GKEERSVKVVRRVRRRRWTMGGSETDSKGPKTSAVQGLHPFSPYAMTSPNGNAEAHVSSQANPHYRIYCDLELHIRVVSRVICFCISQGSIPASTEGDARSSEGKERNAIQKLKGSFGSLNMVTEKNKNELDKTSGAANGIFSQSRSSINVVRKLYRTRNQRQVADMNLWMVGTINFLPG</sequence>
<feature type="non-terminal residue" evidence="1">
    <location>
        <position position="1"/>
    </location>
</feature>
<dbReference type="EMBL" id="KV875667">
    <property type="protein sequence ID" value="RZR72331.1"/>
    <property type="molecule type" value="Genomic_DNA"/>
</dbReference>
<dbReference type="Pfam" id="PF16596">
    <property type="entry name" value="MFMR_assoc"/>
    <property type="match status" value="1"/>
</dbReference>